<evidence type="ECO:0000256" key="6">
    <source>
        <dbReference type="SAM" id="Phobius"/>
    </source>
</evidence>
<feature type="transmembrane region" description="Helical" evidence="6">
    <location>
        <begin position="6"/>
        <end position="26"/>
    </location>
</feature>
<dbReference type="Proteomes" id="UP000568839">
    <property type="component" value="Unassembled WGS sequence"/>
</dbReference>
<dbReference type="GO" id="GO:0016020">
    <property type="term" value="C:membrane"/>
    <property type="evidence" value="ECO:0007669"/>
    <property type="project" value="UniProtKB-SubCell"/>
</dbReference>
<dbReference type="InterPro" id="IPR023353">
    <property type="entry name" value="LemA-like_dom_sf"/>
</dbReference>
<evidence type="ECO:0000256" key="4">
    <source>
        <dbReference type="ARBA" id="ARBA00022989"/>
    </source>
</evidence>
<evidence type="ECO:0000256" key="2">
    <source>
        <dbReference type="ARBA" id="ARBA00008854"/>
    </source>
</evidence>
<evidence type="ECO:0000256" key="3">
    <source>
        <dbReference type="ARBA" id="ARBA00022692"/>
    </source>
</evidence>
<reference evidence="7 8" key="1">
    <citation type="submission" date="2020-08" db="EMBL/GenBank/DDBJ databases">
        <title>Genomic Encyclopedia of Type Strains, Phase IV (KMG-IV): sequencing the most valuable type-strain genomes for metagenomic binning, comparative biology and taxonomic classification.</title>
        <authorList>
            <person name="Goeker M."/>
        </authorList>
    </citation>
    <scope>NUCLEOTIDE SEQUENCE [LARGE SCALE GENOMIC DNA]</scope>
    <source>
        <strain evidence="7 8">DSM 21769</strain>
    </source>
</reference>
<evidence type="ECO:0000256" key="5">
    <source>
        <dbReference type="ARBA" id="ARBA00023136"/>
    </source>
</evidence>
<evidence type="ECO:0000256" key="1">
    <source>
        <dbReference type="ARBA" id="ARBA00004167"/>
    </source>
</evidence>
<dbReference type="EMBL" id="JACHHJ010000001">
    <property type="protein sequence ID" value="MBB6449563.1"/>
    <property type="molecule type" value="Genomic_DNA"/>
</dbReference>
<keyword evidence="5 6" id="KW-0472">Membrane</keyword>
<sequence>MGFSIILGILIVITLLAWIMGYYVLLKFVTRMETSWQRITHLLAHVERSTNDFLMMLDQMGKLPAGTTESMEKVMEEMQDPSNERGEQLHSFAILNERLEDLFEQVEEDPDVKDPELTETSQDLKTTLTLLETASQSYNHAVTKYNKSITAIPTKYVASIHQFKPQNVLDETVKRLSSSDTAI</sequence>
<proteinExistence type="inferred from homology"/>
<keyword evidence="8" id="KW-1185">Reference proteome</keyword>
<gene>
    <name evidence="7" type="ORF">HNR44_001512</name>
</gene>
<dbReference type="Pfam" id="PF04011">
    <property type="entry name" value="LemA"/>
    <property type="match status" value="1"/>
</dbReference>
<evidence type="ECO:0000313" key="8">
    <source>
        <dbReference type="Proteomes" id="UP000568839"/>
    </source>
</evidence>
<accession>A0A841PY80</accession>
<protein>
    <recommendedName>
        <fullName evidence="9">LemA protein</fullName>
    </recommendedName>
</protein>
<evidence type="ECO:0008006" key="9">
    <source>
        <dbReference type="Google" id="ProtNLM"/>
    </source>
</evidence>
<dbReference type="SUPFAM" id="SSF140478">
    <property type="entry name" value="LemA-like"/>
    <property type="match status" value="1"/>
</dbReference>
<dbReference type="InterPro" id="IPR007156">
    <property type="entry name" value="MamQ_LemA"/>
</dbReference>
<dbReference type="Gene3D" id="1.20.1440.20">
    <property type="entry name" value="LemA-like domain"/>
    <property type="match status" value="1"/>
</dbReference>
<keyword evidence="4 6" id="KW-1133">Transmembrane helix</keyword>
<keyword evidence="3 6" id="KW-0812">Transmembrane</keyword>
<dbReference type="RefSeq" id="WP_184403430.1">
    <property type="nucleotide sequence ID" value="NZ_JACHHJ010000001.1"/>
</dbReference>
<comment type="similarity">
    <text evidence="2">Belongs to the LemA family.</text>
</comment>
<comment type="caution">
    <text evidence="7">The sequence shown here is derived from an EMBL/GenBank/DDBJ whole genome shotgun (WGS) entry which is preliminary data.</text>
</comment>
<evidence type="ECO:0000313" key="7">
    <source>
        <dbReference type="EMBL" id="MBB6449563.1"/>
    </source>
</evidence>
<organism evidence="7 8">
    <name type="scientific">Geomicrobium halophilum</name>
    <dbReference type="NCBI Taxonomy" id="549000"/>
    <lineage>
        <taxon>Bacteria</taxon>
        <taxon>Bacillati</taxon>
        <taxon>Bacillota</taxon>
        <taxon>Bacilli</taxon>
        <taxon>Bacillales</taxon>
        <taxon>Geomicrobium</taxon>
    </lineage>
</organism>
<name>A0A841PY80_9BACL</name>
<comment type="subcellular location">
    <subcellularLocation>
        <location evidence="1">Membrane</location>
        <topology evidence="1">Single-pass membrane protein</topology>
    </subcellularLocation>
</comment>
<dbReference type="AlphaFoldDB" id="A0A841PY80"/>